<sequence>MLLWMKNLLLYQFKIDFLVVIVNNRNRNIDIYDEMLERKEKELLGLKHTKNITFNRVATQTNSYPIDS</sequence>
<proteinExistence type="predicted"/>
<gene>
    <name evidence="2" type="ORF">PFBG_02331</name>
</gene>
<evidence type="ECO:0000313" key="3">
    <source>
        <dbReference type="Proteomes" id="UP000030688"/>
    </source>
</evidence>
<dbReference type="InterPro" id="IPR029211">
    <property type="entry name" value="PfEMP1_ATS"/>
</dbReference>
<dbReference type="Proteomes" id="UP000030688">
    <property type="component" value="Unassembled WGS sequence"/>
</dbReference>
<feature type="domain" description="Plasmodium falciparum erythrocyte membrane protein 1 acidic terminal segment" evidence="1">
    <location>
        <begin position="24"/>
        <end position="67"/>
    </location>
</feature>
<evidence type="ECO:0000259" key="1">
    <source>
        <dbReference type="Pfam" id="PF15445"/>
    </source>
</evidence>
<dbReference type="AlphaFoldDB" id="W7FNI0"/>
<reference evidence="2 3" key="2">
    <citation type="submission" date="2013-02" db="EMBL/GenBank/DDBJ databases">
        <title>The Genome Sequence of Plasmodium falciparum 7G8.</title>
        <authorList>
            <consortium name="The Broad Institute Genome Sequencing Platform"/>
            <consortium name="The Broad Institute Genome Sequencing Center for Infectious Disease"/>
            <person name="Neafsey D."/>
            <person name="Cheeseman I."/>
            <person name="Volkman S."/>
            <person name="Adams J."/>
            <person name="Walker B."/>
            <person name="Young S.K."/>
            <person name="Zeng Q."/>
            <person name="Gargeya S."/>
            <person name="Fitzgerald M."/>
            <person name="Haas B."/>
            <person name="Abouelleil A."/>
            <person name="Alvarado L."/>
            <person name="Arachchi H.M."/>
            <person name="Berlin A.M."/>
            <person name="Chapman S.B."/>
            <person name="Dewar J."/>
            <person name="Goldberg J."/>
            <person name="Griggs A."/>
            <person name="Gujja S."/>
            <person name="Hansen M."/>
            <person name="Howarth C."/>
            <person name="Imamovic A."/>
            <person name="Larimer J."/>
            <person name="McCowan C."/>
            <person name="Murphy C."/>
            <person name="Neiman D."/>
            <person name="Pearson M."/>
            <person name="Priest M."/>
            <person name="Roberts A."/>
            <person name="Saif S."/>
            <person name="Shea T."/>
            <person name="Sisk P."/>
            <person name="Sykes S."/>
            <person name="Wortman J."/>
            <person name="Nusbaum C."/>
            <person name="Birren B."/>
        </authorList>
    </citation>
    <scope>NUCLEOTIDE SEQUENCE [LARGE SCALE GENOMIC DNA]</scope>
    <source>
        <strain evidence="2 3">7G8</strain>
    </source>
</reference>
<dbReference type="Pfam" id="PF15445">
    <property type="entry name" value="ATS"/>
    <property type="match status" value="1"/>
</dbReference>
<evidence type="ECO:0000313" key="2">
    <source>
        <dbReference type="EMBL" id="EUR72622.1"/>
    </source>
</evidence>
<protein>
    <recommendedName>
        <fullName evidence="1">Plasmodium falciparum erythrocyte membrane protein 1 acidic terminal segment domain-containing protein</fullName>
    </recommendedName>
</protein>
<name>W7FNI0_PLAF8</name>
<dbReference type="EMBL" id="KE123611">
    <property type="protein sequence ID" value="EUR72622.1"/>
    <property type="molecule type" value="Genomic_DNA"/>
</dbReference>
<organism evidence="2 3">
    <name type="scientific">Plasmodium falciparum (isolate 7G8)</name>
    <dbReference type="NCBI Taxonomy" id="57266"/>
    <lineage>
        <taxon>Eukaryota</taxon>
        <taxon>Sar</taxon>
        <taxon>Alveolata</taxon>
        <taxon>Apicomplexa</taxon>
        <taxon>Aconoidasida</taxon>
        <taxon>Haemosporida</taxon>
        <taxon>Plasmodiidae</taxon>
        <taxon>Plasmodium</taxon>
        <taxon>Plasmodium (Laverania)</taxon>
    </lineage>
</organism>
<reference evidence="3" key="1">
    <citation type="submission" date="2007-11" db="EMBL/GenBank/DDBJ databases">
        <authorList>
            <consortium name="The Broad Institute Genome Sequencing Platform"/>
            <person name="Volkman S.K."/>
            <person name="Daily J.P."/>
            <person name="Sarr O."/>
            <person name="Ndiaye D."/>
            <person name="Ndir O."/>
            <person name="Mboup S."/>
            <person name="Lukens A."/>
            <person name="Stange-Thomann N."/>
            <person name="Mauceli E."/>
            <person name="Gnerre S."/>
            <person name="Jaffe D."/>
            <person name="Zainoun J."/>
            <person name="Wiegand R.C."/>
            <person name="Birren B."/>
            <person name="Galagan J."/>
            <person name="Lander E."/>
            <person name="Wirth D.F."/>
        </authorList>
    </citation>
    <scope>NUCLEOTIDE SEQUENCE [LARGE SCALE GENOMIC DNA]</scope>
    <source>
        <strain evidence="3">7G8</strain>
    </source>
</reference>
<accession>W7FNI0</accession>